<accession>A0A0P1AG81</accession>
<feature type="compositionally biased region" description="Polar residues" evidence="1">
    <location>
        <begin position="74"/>
        <end position="86"/>
    </location>
</feature>
<keyword evidence="3" id="KW-1185">Reference proteome</keyword>
<organism evidence="2 3">
    <name type="scientific">Plasmopara halstedii</name>
    <name type="common">Downy mildew of sunflower</name>
    <dbReference type="NCBI Taxonomy" id="4781"/>
    <lineage>
        <taxon>Eukaryota</taxon>
        <taxon>Sar</taxon>
        <taxon>Stramenopiles</taxon>
        <taxon>Oomycota</taxon>
        <taxon>Peronosporomycetes</taxon>
        <taxon>Peronosporales</taxon>
        <taxon>Peronosporaceae</taxon>
        <taxon>Plasmopara</taxon>
    </lineage>
</organism>
<feature type="region of interest" description="Disordered" evidence="1">
    <location>
        <begin position="35"/>
        <end position="106"/>
    </location>
</feature>
<dbReference type="GeneID" id="36405325"/>
<dbReference type="Proteomes" id="UP000054928">
    <property type="component" value="Unassembled WGS sequence"/>
</dbReference>
<feature type="compositionally biased region" description="Low complexity" evidence="1">
    <location>
        <begin position="60"/>
        <end position="73"/>
    </location>
</feature>
<dbReference type="AlphaFoldDB" id="A0A0P1AG81"/>
<evidence type="ECO:0000313" key="2">
    <source>
        <dbReference type="EMBL" id="CEG40048.1"/>
    </source>
</evidence>
<proteinExistence type="predicted"/>
<reference evidence="3" key="1">
    <citation type="submission" date="2014-09" db="EMBL/GenBank/DDBJ databases">
        <authorList>
            <person name="Sharma Rahul"/>
            <person name="Thines Marco"/>
        </authorList>
    </citation>
    <scope>NUCLEOTIDE SEQUENCE [LARGE SCALE GENOMIC DNA]</scope>
</reference>
<protein>
    <submittedName>
        <fullName evidence="2">Uncharacterized protein</fullName>
    </submittedName>
</protein>
<dbReference type="RefSeq" id="XP_024576417.1">
    <property type="nucleotide sequence ID" value="XM_024725663.1"/>
</dbReference>
<dbReference type="EMBL" id="CCYD01000468">
    <property type="protein sequence ID" value="CEG40048.1"/>
    <property type="molecule type" value="Genomic_DNA"/>
</dbReference>
<name>A0A0P1AG81_PLAHL</name>
<feature type="compositionally biased region" description="Basic and acidic residues" evidence="1">
    <location>
        <begin position="37"/>
        <end position="47"/>
    </location>
</feature>
<evidence type="ECO:0000256" key="1">
    <source>
        <dbReference type="SAM" id="MobiDB-lite"/>
    </source>
</evidence>
<sequence>MDDSEALPTPTDVAMVDIASPEVAAMPLEQPVLLEPGELRLNTDNEQRASVPDSQPTMETTADAATADDVVTVSGTEAPSSPSPNRRLSFRSAVTGAQDPDSNGRDLLCTRVHKADSISDGAQSHNVERVENEAHFVNKENEARMQDGALDSMLEKLMLEWPELPINAMDRVDELIHDISAVKTPRQESSPAYQFAQHQPIDAASHSPAYQFAPPQLIHAASHSPAYQLAQPQPIHAASHLPAYPIDAASHSPAYQFAQPQPIHAASHFNHPGDTVGSSIIAGLEASYYKSTTPLDWLRRVNFYRSIALMDNSIEKYDNTRLLAFLARKVKPQGVVNLFGNLANIPDCVSFAEDVQRTIVLDSTYKHLVFGRWIIDGYHPEKILDIFFAHKPVVIKVTDQLFLAWLEYCTLYWKGTNSKSPLRYAEFLKALRKYLSEENLNKMISSREFKEAFLKVDGVQDDLKNIRWTRLSDYSLSKKDRPDRVFSKIIRYSPDLDDPENSLWLWMLNYVVQYRKQSTFTNIELFIMLTSELSFESLMKLLRSQWKYPQLKKLADDMLKSMFSSITMLTTLAKSGVKPEEYFHHLVSVYNTVDMSSEPVIVEIPQQNERFHVALQYLKYALVVDLEINNMKFDDSIETSIDFLSGKMHDLSDQRSRDFLRYNMKQFRQNSIETEHGLPPVS</sequence>
<evidence type="ECO:0000313" key="3">
    <source>
        <dbReference type="Proteomes" id="UP000054928"/>
    </source>
</evidence>